<comment type="caution">
    <text evidence="1">The sequence shown here is derived from an EMBL/GenBank/DDBJ whole genome shotgun (WGS) entry which is preliminary data.</text>
</comment>
<dbReference type="Proteomes" id="UP001418222">
    <property type="component" value="Unassembled WGS sequence"/>
</dbReference>
<gene>
    <name evidence="1" type="ORF">KSP39_PZI018026</name>
</gene>
<keyword evidence="2" id="KW-1185">Reference proteome</keyword>
<proteinExistence type="predicted"/>
<dbReference type="EMBL" id="JBBWWQ010000016">
    <property type="protein sequence ID" value="KAK8926637.1"/>
    <property type="molecule type" value="Genomic_DNA"/>
</dbReference>
<accession>A0AAP0B4H4</accession>
<evidence type="ECO:0000313" key="2">
    <source>
        <dbReference type="Proteomes" id="UP001418222"/>
    </source>
</evidence>
<protein>
    <submittedName>
        <fullName evidence="1">Uncharacterized protein</fullName>
    </submittedName>
</protein>
<evidence type="ECO:0000313" key="1">
    <source>
        <dbReference type="EMBL" id="KAK8926637.1"/>
    </source>
</evidence>
<sequence length="82" mass="9361">MQSIKISISVVFIPEVYILMMPCGDPSHLLALVSLRVYLWSVWSGCERKYRYRYRGKGVSCENGAFVKAHWNKNVPPNGTLV</sequence>
<name>A0AAP0B4H4_9ASPA</name>
<dbReference type="AlphaFoldDB" id="A0AAP0B4H4"/>
<reference evidence="1 2" key="1">
    <citation type="journal article" date="2022" name="Nat. Plants">
        <title>Genomes of leafy and leafless Platanthera orchids illuminate the evolution of mycoheterotrophy.</title>
        <authorList>
            <person name="Li M.H."/>
            <person name="Liu K.W."/>
            <person name="Li Z."/>
            <person name="Lu H.C."/>
            <person name="Ye Q.L."/>
            <person name="Zhang D."/>
            <person name="Wang J.Y."/>
            <person name="Li Y.F."/>
            <person name="Zhong Z.M."/>
            <person name="Liu X."/>
            <person name="Yu X."/>
            <person name="Liu D.K."/>
            <person name="Tu X.D."/>
            <person name="Liu B."/>
            <person name="Hao Y."/>
            <person name="Liao X.Y."/>
            <person name="Jiang Y.T."/>
            <person name="Sun W.H."/>
            <person name="Chen J."/>
            <person name="Chen Y.Q."/>
            <person name="Ai Y."/>
            <person name="Zhai J.W."/>
            <person name="Wu S.S."/>
            <person name="Zhou Z."/>
            <person name="Hsiao Y.Y."/>
            <person name="Wu W.L."/>
            <person name="Chen Y.Y."/>
            <person name="Lin Y.F."/>
            <person name="Hsu J.L."/>
            <person name="Li C.Y."/>
            <person name="Wang Z.W."/>
            <person name="Zhao X."/>
            <person name="Zhong W.Y."/>
            <person name="Ma X.K."/>
            <person name="Ma L."/>
            <person name="Huang J."/>
            <person name="Chen G.Z."/>
            <person name="Huang M.Z."/>
            <person name="Huang L."/>
            <person name="Peng D.H."/>
            <person name="Luo Y.B."/>
            <person name="Zou S.Q."/>
            <person name="Chen S.P."/>
            <person name="Lan S."/>
            <person name="Tsai W.C."/>
            <person name="Van de Peer Y."/>
            <person name="Liu Z.J."/>
        </authorList>
    </citation>
    <scope>NUCLEOTIDE SEQUENCE [LARGE SCALE GENOMIC DNA]</scope>
    <source>
        <strain evidence="1">Lor287</strain>
    </source>
</reference>
<organism evidence="1 2">
    <name type="scientific">Platanthera zijinensis</name>
    <dbReference type="NCBI Taxonomy" id="2320716"/>
    <lineage>
        <taxon>Eukaryota</taxon>
        <taxon>Viridiplantae</taxon>
        <taxon>Streptophyta</taxon>
        <taxon>Embryophyta</taxon>
        <taxon>Tracheophyta</taxon>
        <taxon>Spermatophyta</taxon>
        <taxon>Magnoliopsida</taxon>
        <taxon>Liliopsida</taxon>
        <taxon>Asparagales</taxon>
        <taxon>Orchidaceae</taxon>
        <taxon>Orchidoideae</taxon>
        <taxon>Orchideae</taxon>
        <taxon>Orchidinae</taxon>
        <taxon>Platanthera</taxon>
    </lineage>
</organism>